<organism evidence="5 6">
    <name type="scientific">Engystomops pustulosus</name>
    <name type="common">Tungara frog</name>
    <name type="synonym">Physalaemus pustulosus</name>
    <dbReference type="NCBI Taxonomy" id="76066"/>
    <lineage>
        <taxon>Eukaryota</taxon>
        <taxon>Metazoa</taxon>
        <taxon>Chordata</taxon>
        <taxon>Craniata</taxon>
        <taxon>Vertebrata</taxon>
        <taxon>Euteleostomi</taxon>
        <taxon>Amphibia</taxon>
        <taxon>Batrachia</taxon>
        <taxon>Anura</taxon>
        <taxon>Neobatrachia</taxon>
        <taxon>Hyloidea</taxon>
        <taxon>Leptodactylidae</taxon>
        <taxon>Leiuperinae</taxon>
        <taxon>Engystomops</taxon>
    </lineage>
</organism>
<dbReference type="GO" id="GO:0008270">
    <property type="term" value="F:zinc ion binding"/>
    <property type="evidence" value="ECO:0007669"/>
    <property type="project" value="UniProtKB-KW"/>
</dbReference>
<reference evidence="5" key="1">
    <citation type="thesis" date="2020" institute="ProQuest LLC" country="789 East Eisenhower Parkway, Ann Arbor, MI, USA">
        <title>Comparative Genomics and Chromosome Evolution.</title>
        <authorList>
            <person name="Mudd A.B."/>
        </authorList>
    </citation>
    <scope>NUCLEOTIDE SEQUENCE</scope>
    <source>
        <strain evidence="5">237g6f4</strain>
        <tissue evidence="5">Blood</tissue>
    </source>
</reference>
<protein>
    <recommendedName>
        <fullName evidence="4">RING-CH-type domain-containing protein</fullName>
    </recommendedName>
</protein>
<evidence type="ECO:0000256" key="3">
    <source>
        <dbReference type="ARBA" id="ARBA00022833"/>
    </source>
</evidence>
<gene>
    <name evidence="5" type="ORF">GDO81_017806</name>
</gene>
<keyword evidence="6" id="KW-1185">Reference proteome</keyword>
<dbReference type="Gene3D" id="3.30.40.10">
    <property type="entry name" value="Zinc/RING finger domain, C3HC4 (zinc finger)"/>
    <property type="match status" value="1"/>
</dbReference>
<proteinExistence type="predicted"/>
<feature type="non-terminal residue" evidence="5">
    <location>
        <position position="78"/>
    </location>
</feature>
<name>A0AAV7A9S7_ENGPU</name>
<comment type="caution">
    <text evidence="5">The sequence shown here is derived from an EMBL/GenBank/DDBJ whole genome shotgun (WGS) entry which is preliminary data.</text>
</comment>
<dbReference type="AlphaFoldDB" id="A0AAV7A9S7"/>
<dbReference type="InterPro" id="IPR011016">
    <property type="entry name" value="Znf_RING-CH"/>
</dbReference>
<keyword evidence="2" id="KW-0863">Zinc-finger</keyword>
<dbReference type="EMBL" id="WNYA01000009">
    <property type="protein sequence ID" value="KAG8555771.1"/>
    <property type="molecule type" value="Genomic_DNA"/>
</dbReference>
<dbReference type="InterPro" id="IPR013083">
    <property type="entry name" value="Znf_RING/FYVE/PHD"/>
</dbReference>
<sequence>MDIDSVSIVVTANLDAAPIEFTEGECFICRETAKKGQEQLLHFCDCTDLAGHHQCLLTWIQKGSGNENRQQCSACTAK</sequence>
<evidence type="ECO:0000313" key="6">
    <source>
        <dbReference type="Proteomes" id="UP000824782"/>
    </source>
</evidence>
<evidence type="ECO:0000259" key="4">
    <source>
        <dbReference type="Pfam" id="PF12906"/>
    </source>
</evidence>
<evidence type="ECO:0000313" key="5">
    <source>
        <dbReference type="EMBL" id="KAG8555771.1"/>
    </source>
</evidence>
<dbReference type="Proteomes" id="UP000824782">
    <property type="component" value="Unassembled WGS sequence"/>
</dbReference>
<keyword evidence="1" id="KW-0479">Metal-binding</keyword>
<evidence type="ECO:0000256" key="2">
    <source>
        <dbReference type="ARBA" id="ARBA00022771"/>
    </source>
</evidence>
<keyword evidence="3" id="KW-0862">Zinc</keyword>
<dbReference type="Pfam" id="PF12906">
    <property type="entry name" value="RINGv"/>
    <property type="match status" value="1"/>
</dbReference>
<accession>A0AAV7A9S7</accession>
<evidence type="ECO:0000256" key="1">
    <source>
        <dbReference type="ARBA" id="ARBA00022723"/>
    </source>
</evidence>
<feature type="domain" description="RING-CH-type" evidence="4">
    <location>
        <begin position="26"/>
        <end position="75"/>
    </location>
</feature>